<sequence length="252" mass="26505">MKLLVLLTLATASLALPGKRAINAYTKAGPSDSRSPCPMLNTLANHGYLPHSGKNITIQNIADAIFAATNWNQDFGTLAGNNAFGRLGKTTIDLIELDTVTGTEHPASLTRLDMPADSNDVNPARLNAFLADSKSNYITLASMAHSRNRVEALSPTLSDADAAAGLGEAGLLLLLMMDTAIPAAAAGYDYSTLQAPKDRVRVWLRDERFPAAEGWTPSVREVEIADLGSVSDALTKAQGVDAASPGPYGEGV</sequence>
<evidence type="ECO:0000256" key="6">
    <source>
        <dbReference type="ARBA" id="ARBA00023004"/>
    </source>
</evidence>
<keyword evidence="4" id="KW-0479">Metal-binding</keyword>
<reference evidence="10" key="1">
    <citation type="submission" date="2023-10" db="EMBL/GenBank/DDBJ databases">
        <authorList>
            <person name="Hackl T."/>
        </authorList>
    </citation>
    <scope>NUCLEOTIDE SEQUENCE</scope>
</reference>
<dbReference type="SUPFAM" id="SSF47571">
    <property type="entry name" value="Cloroperoxidase"/>
    <property type="match status" value="1"/>
</dbReference>
<gene>
    <name evidence="10" type="ORF">KHLLAP_LOCUS4146</name>
</gene>
<dbReference type="GO" id="GO:0004601">
    <property type="term" value="F:peroxidase activity"/>
    <property type="evidence" value="ECO:0007669"/>
    <property type="project" value="UniProtKB-KW"/>
</dbReference>
<dbReference type="Pfam" id="PF01328">
    <property type="entry name" value="Peroxidase_2"/>
    <property type="match status" value="1"/>
</dbReference>
<comment type="caution">
    <text evidence="10">The sequence shown here is derived from an EMBL/GenBank/DDBJ whole genome shotgun (WGS) entry which is preliminary data.</text>
</comment>
<proteinExistence type="inferred from homology"/>
<feature type="domain" description="Heme haloperoxidase family profile" evidence="9">
    <location>
        <begin position="21"/>
        <end position="229"/>
    </location>
</feature>
<dbReference type="InterPro" id="IPR036851">
    <property type="entry name" value="Chloroperoxidase-like_sf"/>
</dbReference>
<dbReference type="EMBL" id="CAUWAG010000006">
    <property type="protein sequence ID" value="CAJ2503678.1"/>
    <property type="molecule type" value="Genomic_DNA"/>
</dbReference>
<dbReference type="PANTHER" id="PTHR33577">
    <property type="entry name" value="STERIGMATOCYSTIN BIOSYNTHESIS PEROXIDASE STCC-RELATED"/>
    <property type="match status" value="1"/>
</dbReference>
<name>A0AAI8VEX4_9PEZI</name>
<evidence type="ECO:0000256" key="5">
    <source>
        <dbReference type="ARBA" id="ARBA00023002"/>
    </source>
</evidence>
<evidence type="ECO:0000313" key="10">
    <source>
        <dbReference type="EMBL" id="CAJ2503678.1"/>
    </source>
</evidence>
<dbReference type="GO" id="GO:0046872">
    <property type="term" value="F:metal ion binding"/>
    <property type="evidence" value="ECO:0007669"/>
    <property type="project" value="UniProtKB-KW"/>
</dbReference>
<dbReference type="Gene3D" id="1.10.489.10">
    <property type="entry name" value="Chloroperoxidase-like"/>
    <property type="match status" value="1"/>
</dbReference>
<dbReference type="Proteomes" id="UP001295740">
    <property type="component" value="Unassembled WGS sequence"/>
</dbReference>
<evidence type="ECO:0000256" key="1">
    <source>
        <dbReference type="ARBA" id="ARBA00001970"/>
    </source>
</evidence>
<keyword evidence="5" id="KW-0560">Oxidoreductase</keyword>
<dbReference type="PROSITE" id="PS51405">
    <property type="entry name" value="HEME_HALOPEROXIDASE"/>
    <property type="match status" value="1"/>
</dbReference>
<comment type="similarity">
    <text evidence="7">Belongs to the chloroperoxidase family.</text>
</comment>
<evidence type="ECO:0000256" key="3">
    <source>
        <dbReference type="ARBA" id="ARBA00022617"/>
    </source>
</evidence>
<evidence type="ECO:0000256" key="7">
    <source>
        <dbReference type="ARBA" id="ARBA00025795"/>
    </source>
</evidence>
<feature type="signal peptide" evidence="8">
    <location>
        <begin position="1"/>
        <end position="15"/>
    </location>
</feature>
<protein>
    <submittedName>
        <fullName evidence="10">Uu.00g110720.m01.CDS01</fullName>
    </submittedName>
</protein>
<evidence type="ECO:0000313" key="11">
    <source>
        <dbReference type="Proteomes" id="UP001295740"/>
    </source>
</evidence>
<dbReference type="AlphaFoldDB" id="A0AAI8VEX4"/>
<evidence type="ECO:0000256" key="4">
    <source>
        <dbReference type="ARBA" id="ARBA00022723"/>
    </source>
</evidence>
<keyword evidence="11" id="KW-1185">Reference proteome</keyword>
<organism evidence="10 11">
    <name type="scientific">Anthostomella pinea</name>
    <dbReference type="NCBI Taxonomy" id="933095"/>
    <lineage>
        <taxon>Eukaryota</taxon>
        <taxon>Fungi</taxon>
        <taxon>Dikarya</taxon>
        <taxon>Ascomycota</taxon>
        <taxon>Pezizomycotina</taxon>
        <taxon>Sordariomycetes</taxon>
        <taxon>Xylariomycetidae</taxon>
        <taxon>Xylariales</taxon>
        <taxon>Xylariaceae</taxon>
        <taxon>Anthostomella</taxon>
    </lineage>
</organism>
<keyword evidence="2" id="KW-0575">Peroxidase</keyword>
<keyword evidence="8" id="KW-0732">Signal</keyword>
<comment type="cofactor">
    <cofactor evidence="1">
        <name>heme b</name>
        <dbReference type="ChEBI" id="CHEBI:60344"/>
    </cofactor>
</comment>
<evidence type="ECO:0000256" key="8">
    <source>
        <dbReference type="SAM" id="SignalP"/>
    </source>
</evidence>
<dbReference type="InterPro" id="IPR000028">
    <property type="entry name" value="Chloroperoxidase"/>
</dbReference>
<accession>A0AAI8VEX4</accession>
<dbReference type="PANTHER" id="PTHR33577:SF9">
    <property type="entry name" value="PEROXIDASE STCC"/>
    <property type="match status" value="1"/>
</dbReference>
<evidence type="ECO:0000256" key="2">
    <source>
        <dbReference type="ARBA" id="ARBA00022559"/>
    </source>
</evidence>
<evidence type="ECO:0000259" key="9">
    <source>
        <dbReference type="PROSITE" id="PS51405"/>
    </source>
</evidence>
<feature type="chain" id="PRO_5042607097" evidence="8">
    <location>
        <begin position="16"/>
        <end position="252"/>
    </location>
</feature>
<keyword evidence="3" id="KW-0349">Heme</keyword>
<keyword evidence="6" id="KW-0408">Iron</keyword>